<sequence>MCYKYLFALLFFTYGVSQAQQKSISRNELYQYEGTYDFGNEHRITLGIFDELNQSLAYLDLKTLKIGLLNPTSPGNFRDINDSTKTFAFISKDNKIDGLAIVNDKTKAIAKKVAPHQVESISFQSGKNLIKGDLYLPATEGKHPVVVFAHGSGAATRGVGFFTTFFLQLGIGILTFDKQGAGASSGDWETASFDELANDIIAGVDFLKASKSIDPHKIGIMGNSQGGWTGSIAASKVKDLAFLVMRVGAGENVFNTISHEYKSSLLADGFTTSEINEIMAMYHANWDLAAKGKTWEDGNKQILSYRDKEWFKKVYPQERTKTLSSLKWWTWLSKNLSYDSYNYLQHIKTPTIWLMGEKDCNVNSQKSYPRIKSALQLAKNNDYTVAIIPKMAHNGMVAKNGYYNEPLSFEYAMGFWETLEQWLIDRKIGKK</sequence>
<dbReference type="InterPro" id="IPR022742">
    <property type="entry name" value="Hydrolase_4"/>
</dbReference>
<comment type="caution">
    <text evidence="3">The sequence shown here is derived from an EMBL/GenBank/DDBJ whole genome shotgun (WGS) entry which is preliminary data.</text>
</comment>
<dbReference type="RefSeq" id="WP_131555805.1">
    <property type="nucleotide sequence ID" value="NZ_SJSK01000010.1"/>
</dbReference>
<dbReference type="EMBL" id="SJSK01000010">
    <property type="protein sequence ID" value="TCC86459.1"/>
    <property type="molecule type" value="Genomic_DNA"/>
</dbReference>
<dbReference type="PANTHER" id="PTHR43265">
    <property type="entry name" value="ESTERASE ESTD"/>
    <property type="match status" value="1"/>
</dbReference>
<organism evidence="3 4">
    <name type="scientific">Pedobacter frigiditerrae</name>
    <dbReference type="NCBI Taxonomy" id="2530452"/>
    <lineage>
        <taxon>Bacteria</taxon>
        <taxon>Pseudomonadati</taxon>
        <taxon>Bacteroidota</taxon>
        <taxon>Sphingobacteriia</taxon>
        <taxon>Sphingobacteriales</taxon>
        <taxon>Sphingobacteriaceae</taxon>
        <taxon>Pedobacter</taxon>
    </lineage>
</organism>
<evidence type="ECO:0000256" key="1">
    <source>
        <dbReference type="SAM" id="SignalP"/>
    </source>
</evidence>
<gene>
    <name evidence="3" type="ORF">EZ428_23625</name>
</gene>
<feature type="chain" id="PRO_5020632232" evidence="1">
    <location>
        <begin position="20"/>
        <end position="431"/>
    </location>
</feature>
<accession>A0A4R0MIN7</accession>
<dbReference type="AlphaFoldDB" id="A0A4R0MIN7"/>
<dbReference type="OrthoDB" id="9809549at2"/>
<proteinExistence type="predicted"/>
<keyword evidence="4" id="KW-1185">Reference proteome</keyword>
<evidence type="ECO:0000313" key="4">
    <source>
        <dbReference type="Proteomes" id="UP000292884"/>
    </source>
</evidence>
<name>A0A4R0MIN7_9SPHI</name>
<dbReference type="InterPro" id="IPR053145">
    <property type="entry name" value="AB_hydrolase_Est10"/>
</dbReference>
<dbReference type="GO" id="GO:0052689">
    <property type="term" value="F:carboxylic ester hydrolase activity"/>
    <property type="evidence" value="ECO:0007669"/>
    <property type="project" value="TreeGrafter"/>
</dbReference>
<reference evidence="3 4" key="1">
    <citation type="submission" date="2019-02" db="EMBL/GenBank/DDBJ databases">
        <title>Pedobacter sp. RP-1-13 sp. nov., isolated from Arctic soil.</title>
        <authorList>
            <person name="Dahal R.H."/>
        </authorList>
    </citation>
    <scope>NUCLEOTIDE SEQUENCE [LARGE SCALE GENOMIC DNA]</scope>
    <source>
        <strain evidence="3 4">RP-1-13</strain>
    </source>
</reference>
<dbReference type="PANTHER" id="PTHR43265:SF1">
    <property type="entry name" value="ESTERASE ESTD"/>
    <property type="match status" value="1"/>
</dbReference>
<dbReference type="Gene3D" id="3.40.50.1820">
    <property type="entry name" value="alpha/beta hydrolase"/>
    <property type="match status" value="1"/>
</dbReference>
<feature type="domain" description="Serine aminopeptidase S33" evidence="2">
    <location>
        <begin position="144"/>
        <end position="394"/>
    </location>
</feature>
<dbReference type="Proteomes" id="UP000292884">
    <property type="component" value="Unassembled WGS sequence"/>
</dbReference>
<dbReference type="SUPFAM" id="SSF53474">
    <property type="entry name" value="alpha/beta-Hydrolases"/>
    <property type="match status" value="1"/>
</dbReference>
<evidence type="ECO:0000313" key="3">
    <source>
        <dbReference type="EMBL" id="TCC86459.1"/>
    </source>
</evidence>
<dbReference type="InterPro" id="IPR029058">
    <property type="entry name" value="AB_hydrolase_fold"/>
</dbReference>
<dbReference type="Pfam" id="PF12146">
    <property type="entry name" value="Hydrolase_4"/>
    <property type="match status" value="1"/>
</dbReference>
<keyword evidence="3" id="KW-0378">Hydrolase</keyword>
<feature type="signal peptide" evidence="1">
    <location>
        <begin position="1"/>
        <end position="19"/>
    </location>
</feature>
<keyword evidence="1" id="KW-0732">Signal</keyword>
<evidence type="ECO:0000259" key="2">
    <source>
        <dbReference type="Pfam" id="PF12146"/>
    </source>
</evidence>
<protein>
    <submittedName>
        <fullName evidence="3">Alpha/beta fold hydrolase</fullName>
    </submittedName>
</protein>